<keyword evidence="1" id="KW-0732">Signal</keyword>
<evidence type="ECO:0000256" key="1">
    <source>
        <dbReference type="SAM" id="SignalP"/>
    </source>
</evidence>
<comment type="caution">
    <text evidence="2">The sequence shown here is derived from an EMBL/GenBank/DDBJ whole genome shotgun (WGS) entry which is preliminary data.</text>
</comment>
<accession>A0A392VVS0</accession>
<dbReference type="EMBL" id="LXQA011254142">
    <property type="protein sequence ID" value="MCI90785.1"/>
    <property type="molecule type" value="Genomic_DNA"/>
</dbReference>
<dbReference type="Proteomes" id="UP000265520">
    <property type="component" value="Unassembled WGS sequence"/>
</dbReference>
<evidence type="ECO:0000313" key="2">
    <source>
        <dbReference type="EMBL" id="MCI90785.1"/>
    </source>
</evidence>
<evidence type="ECO:0000313" key="3">
    <source>
        <dbReference type="Proteomes" id="UP000265520"/>
    </source>
</evidence>
<name>A0A392VVS0_9FABA</name>
<sequence>MVGWFLLVARCAGQCGGLRRLLRVQLEGLCQLRVAQGGMAHCAGHQGSTQ</sequence>
<reference evidence="2 3" key="1">
    <citation type="journal article" date="2018" name="Front. Plant Sci.">
        <title>Red Clover (Trifolium pratense) and Zigzag Clover (T. medium) - A Picture of Genomic Similarities and Differences.</title>
        <authorList>
            <person name="Dluhosova J."/>
            <person name="Istvanek J."/>
            <person name="Nedelnik J."/>
            <person name="Repkova J."/>
        </authorList>
    </citation>
    <scope>NUCLEOTIDE SEQUENCE [LARGE SCALE GENOMIC DNA]</scope>
    <source>
        <strain evidence="3">cv. 10/8</strain>
        <tissue evidence="2">Leaf</tissue>
    </source>
</reference>
<feature type="signal peptide" evidence="1">
    <location>
        <begin position="1"/>
        <end position="17"/>
    </location>
</feature>
<organism evidence="2 3">
    <name type="scientific">Trifolium medium</name>
    <dbReference type="NCBI Taxonomy" id="97028"/>
    <lineage>
        <taxon>Eukaryota</taxon>
        <taxon>Viridiplantae</taxon>
        <taxon>Streptophyta</taxon>
        <taxon>Embryophyta</taxon>
        <taxon>Tracheophyta</taxon>
        <taxon>Spermatophyta</taxon>
        <taxon>Magnoliopsida</taxon>
        <taxon>eudicotyledons</taxon>
        <taxon>Gunneridae</taxon>
        <taxon>Pentapetalae</taxon>
        <taxon>rosids</taxon>
        <taxon>fabids</taxon>
        <taxon>Fabales</taxon>
        <taxon>Fabaceae</taxon>
        <taxon>Papilionoideae</taxon>
        <taxon>50 kb inversion clade</taxon>
        <taxon>NPAAA clade</taxon>
        <taxon>Hologalegina</taxon>
        <taxon>IRL clade</taxon>
        <taxon>Trifolieae</taxon>
        <taxon>Trifolium</taxon>
    </lineage>
</organism>
<protein>
    <submittedName>
        <fullName evidence="2">Uncharacterized protein</fullName>
    </submittedName>
</protein>
<feature type="non-terminal residue" evidence="2">
    <location>
        <position position="50"/>
    </location>
</feature>
<feature type="chain" id="PRO_5017349183" evidence="1">
    <location>
        <begin position="18"/>
        <end position="50"/>
    </location>
</feature>
<proteinExistence type="predicted"/>
<keyword evidence="3" id="KW-1185">Reference proteome</keyword>
<dbReference type="AlphaFoldDB" id="A0A392VVS0"/>